<feature type="coiled-coil region" evidence="9">
    <location>
        <begin position="96"/>
        <end position="123"/>
    </location>
</feature>
<evidence type="ECO:0000256" key="5">
    <source>
        <dbReference type="ARBA" id="ARBA00023054"/>
    </source>
</evidence>
<keyword evidence="12" id="KW-1185">Reference proteome</keyword>
<keyword evidence="4" id="KW-0770">Synapse</keyword>
<dbReference type="InterPro" id="IPR019323">
    <property type="entry name" value="ELKS/CAST"/>
</dbReference>
<protein>
    <submittedName>
        <fullName evidence="11">Ethionine resistance protein</fullName>
    </submittedName>
</protein>
<reference evidence="11 12" key="1">
    <citation type="submission" date="2021-06" db="EMBL/GenBank/DDBJ databases">
        <authorList>
            <person name="Palmer J.M."/>
        </authorList>
    </citation>
    <scope>NUCLEOTIDE SEQUENCE [LARGE SCALE GENOMIC DNA]</scope>
    <source>
        <strain evidence="11 12">XC_2019</strain>
        <tissue evidence="11">Muscle</tissue>
    </source>
</reference>
<gene>
    <name evidence="11" type="primary">ERC1_2</name>
    <name evidence="11" type="ORF">XENOCAPTIV_025994</name>
</gene>
<keyword evidence="7" id="KW-0966">Cell projection</keyword>
<comment type="subcellular location">
    <subcellularLocation>
        <location evidence="1">Cytoplasm</location>
        <location evidence="1">Cytoskeleton</location>
    </subcellularLocation>
    <subcellularLocation>
        <location evidence="8">Presynapse</location>
    </subcellularLocation>
</comment>
<proteinExistence type="predicted"/>
<dbReference type="PANTHER" id="PTHR18861:SF1">
    <property type="entry name" value="ELKS_RAB6-INTERACTING_CAST FAMILY MEMBER 1"/>
    <property type="match status" value="1"/>
</dbReference>
<dbReference type="Pfam" id="PF10174">
    <property type="entry name" value="Cast"/>
    <property type="match status" value="1"/>
</dbReference>
<feature type="region of interest" description="Disordered" evidence="10">
    <location>
        <begin position="1"/>
        <end position="20"/>
    </location>
</feature>
<evidence type="ECO:0000256" key="4">
    <source>
        <dbReference type="ARBA" id="ARBA00023018"/>
    </source>
</evidence>
<evidence type="ECO:0000256" key="1">
    <source>
        <dbReference type="ARBA" id="ARBA00004245"/>
    </source>
</evidence>
<dbReference type="Proteomes" id="UP001434883">
    <property type="component" value="Unassembled WGS sequence"/>
</dbReference>
<evidence type="ECO:0000313" key="12">
    <source>
        <dbReference type="Proteomes" id="UP001434883"/>
    </source>
</evidence>
<evidence type="ECO:0000256" key="9">
    <source>
        <dbReference type="SAM" id="Coils"/>
    </source>
</evidence>
<keyword evidence="3" id="KW-0597">Phosphoprotein</keyword>
<evidence type="ECO:0000256" key="8">
    <source>
        <dbReference type="ARBA" id="ARBA00034106"/>
    </source>
</evidence>
<accession>A0ABV0Q3Y5</accession>
<organism evidence="11 12">
    <name type="scientific">Xenoophorus captivus</name>
    <dbReference type="NCBI Taxonomy" id="1517983"/>
    <lineage>
        <taxon>Eukaryota</taxon>
        <taxon>Metazoa</taxon>
        <taxon>Chordata</taxon>
        <taxon>Craniata</taxon>
        <taxon>Vertebrata</taxon>
        <taxon>Euteleostomi</taxon>
        <taxon>Actinopterygii</taxon>
        <taxon>Neopterygii</taxon>
        <taxon>Teleostei</taxon>
        <taxon>Neoteleostei</taxon>
        <taxon>Acanthomorphata</taxon>
        <taxon>Ovalentaria</taxon>
        <taxon>Atherinomorphae</taxon>
        <taxon>Cyprinodontiformes</taxon>
        <taxon>Goodeidae</taxon>
        <taxon>Xenoophorus</taxon>
    </lineage>
</organism>
<evidence type="ECO:0000313" key="11">
    <source>
        <dbReference type="EMBL" id="MEQ2190503.1"/>
    </source>
</evidence>
<evidence type="ECO:0000256" key="6">
    <source>
        <dbReference type="ARBA" id="ARBA00023212"/>
    </source>
</evidence>
<evidence type="ECO:0000256" key="7">
    <source>
        <dbReference type="ARBA" id="ARBA00023273"/>
    </source>
</evidence>
<evidence type="ECO:0000256" key="3">
    <source>
        <dbReference type="ARBA" id="ARBA00022553"/>
    </source>
</evidence>
<evidence type="ECO:0000256" key="10">
    <source>
        <dbReference type="SAM" id="MobiDB-lite"/>
    </source>
</evidence>
<evidence type="ECO:0000256" key="2">
    <source>
        <dbReference type="ARBA" id="ARBA00022490"/>
    </source>
</evidence>
<sequence length="136" mass="15894">MLFQSDYSESGRLGTHPIPPQEMTEENFLRLHSEFERQAKELFLLRKTVEEMEYCMTCVSLLSNRDESIKKLLEMLQSKGLSSRAAEEDHERTRRLADAEMTIHQLEGLLEQKDKEMLQLREVCVICTGWIFGNVL</sequence>
<keyword evidence="2" id="KW-0963">Cytoplasm</keyword>
<keyword evidence="6" id="KW-0206">Cytoskeleton</keyword>
<comment type="caution">
    <text evidence="11">The sequence shown here is derived from an EMBL/GenBank/DDBJ whole genome shotgun (WGS) entry which is preliminary data.</text>
</comment>
<dbReference type="PANTHER" id="PTHR18861">
    <property type="entry name" value="ELKS/RAB6-INTERACTING/CAST PROTEIN"/>
    <property type="match status" value="1"/>
</dbReference>
<keyword evidence="5 9" id="KW-0175">Coiled coil</keyword>
<name>A0ABV0Q3Y5_9TELE</name>
<dbReference type="EMBL" id="JAHRIN010000062">
    <property type="protein sequence ID" value="MEQ2190503.1"/>
    <property type="molecule type" value="Genomic_DNA"/>
</dbReference>